<dbReference type="Proteomes" id="UP001168821">
    <property type="component" value="Unassembled WGS sequence"/>
</dbReference>
<dbReference type="InterPro" id="IPR044822">
    <property type="entry name" value="Myb_DNA-bind_4"/>
</dbReference>
<feature type="region of interest" description="Disordered" evidence="1">
    <location>
        <begin position="166"/>
        <end position="194"/>
    </location>
</feature>
<protein>
    <recommendedName>
        <fullName evidence="2">Myb/SANT-like DNA-binding domain-containing protein</fullName>
    </recommendedName>
</protein>
<dbReference type="EMBL" id="JALNTZ010000005">
    <property type="protein sequence ID" value="KAJ3651993.1"/>
    <property type="molecule type" value="Genomic_DNA"/>
</dbReference>
<comment type="caution">
    <text evidence="3">The sequence shown here is derived from an EMBL/GenBank/DDBJ whole genome shotgun (WGS) entry which is preliminary data.</text>
</comment>
<feature type="domain" description="Myb/SANT-like DNA-binding" evidence="2">
    <location>
        <begin position="86"/>
        <end position="148"/>
    </location>
</feature>
<reference evidence="3" key="1">
    <citation type="journal article" date="2023" name="G3 (Bethesda)">
        <title>Whole genome assemblies of Zophobas morio and Tenebrio molitor.</title>
        <authorList>
            <person name="Kaur S."/>
            <person name="Stinson S.A."/>
            <person name="diCenzo G.C."/>
        </authorList>
    </citation>
    <scope>NUCLEOTIDE SEQUENCE</scope>
    <source>
        <strain evidence="3">QUZm001</strain>
    </source>
</reference>
<evidence type="ECO:0000256" key="1">
    <source>
        <dbReference type="SAM" id="MobiDB-lite"/>
    </source>
</evidence>
<evidence type="ECO:0000259" key="2">
    <source>
        <dbReference type="Pfam" id="PF13837"/>
    </source>
</evidence>
<sequence length="248" mass="28978">MDATQLLLNEQLVTITGDALTIKRLNQDDQYLADYVNRAAKAGQFHFLFIKDPTLRRIVVKRVPSTFIPVWCKKGKRSDSESDTAACLLLLKLRNTEKYLQRFQDGSSENKVWEELASEMRLAGYDVDGQKCAQKLAQLTQSYRKRSDCQGMVLSPEMRVELRKVLGEKKGESEEEDEEWLPKSKKRKKNGEEDDAEFLKRFLKRSGELKEERFKEVCTLMKRRNELLEERLKQNREVVEVLTKLLNK</sequence>
<dbReference type="AlphaFoldDB" id="A0AA38IAK7"/>
<proteinExistence type="predicted"/>
<dbReference type="Gene3D" id="1.10.10.60">
    <property type="entry name" value="Homeodomain-like"/>
    <property type="match status" value="1"/>
</dbReference>
<accession>A0AA38IAK7</accession>
<evidence type="ECO:0000313" key="3">
    <source>
        <dbReference type="EMBL" id="KAJ3651993.1"/>
    </source>
</evidence>
<keyword evidence="4" id="KW-1185">Reference proteome</keyword>
<name>A0AA38IAK7_9CUCU</name>
<dbReference type="Pfam" id="PF13837">
    <property type="entry name" value="Myb_DNA-bind_4"/>
    <property type="match status" value="1"/>
</dbReference>
<evidence type="ECO:0000313" key="4">
    <source>
        <dbReference type="Proteomes" id="UP001168821"/>
    </source>
</evidence>
<organism evidence="3 4">
    <name type="scientific">Zophobas morio</name>
    <dbReference type="NCBI Taxonomy" id="2755281"/>
    <lineage>
        <taxon>Eukaryota</taxon>
        <taxon>Metazoa</taxon>
        <taxon>Ecdysozoa</taxon>
        <taxon>Arthropoda</taxon>
        <taxon>Hexapoda</taxon>
        <taxon>Insecta</taxon>
        <taxon>Pterygota</taxon>
        <taxon>Neoptera</taxon>
        <taxon>Endopterygota</taxon>
        <taxon>Coleoptera</taxon>
        <taxon>Polyphaga</taxon>
        <taxon>Cucujiformia</taxon>
        <taxon>Tenebrionidae</taxon>
        <taxon>Zophobas</taxon>
    </lineage>
</organism>
<gene>
    <name evidence="3" type="ORF">Zmor_017995</name>
</gene>